<name>A0AAW3T1B4_9GAMM</name>
<dbReference type="RefSeq" id="WP_181846023.1">
    <property type="nucleotide sequence ID" value="NZ_CP129239.1"/>
</dbReference>
<proteinExistence type="predicted"/>
<evidence type="ECO:0000259" key="1">
    <source>
        <dbReference type="PROSITE" id="PS50943"/>
    </source>
</evidence>
<accession>A0AAW3T1B4</accession>
<dbReference type="Proteomes" id="UP000557749">
    <property type="component" value="Unassembled WGS sequence"/>
</dbReference>
<gene>
    <name evidence="2" type="ORF">H2Y57_19755</name>
</gene>
<evidence type="ECO:0000313" key="3">
    <source>
        <dbReference type="Proteomes" id="UP000557749"/>
    </source>
</evidence>
<dbReference type="InterPro" id="IPR010982">
    <property type="entry name" value="Lambda_DNA-bd_dom_sf"/>
</dbReference>
<organism evidence="2 3">
    <name type="scientific">Pectobacterium aroidearum</name>
    <dbReference type="NCBI Taxonomy" id="1201031"/>
    <lineage>
        <taxon>Bacteria</taxon>
        <taxon>Pseudomonadati</taxon>
        <taxon>Pseudomonadota</taxon>
        <taxon>Gammaproteobacteria</taxon>
        <taxon>Enterobacterales</taxon>
        <taxon>Pectobacteriaceae</taxon>
        <taxon>Pectobacterium</taxon>
    </lineage>
</organism>
<dbReference type="SMART" id="SM00530">
    <property type="entry name" value="HTH_XRE"/>
    <property type="match status" value="1"/>
</dbReference>
<dbReference type="EMBL" id="JACERJ010000015">
    <property type="protein sequence ID" value="MBA5205918.1"/>
    <property type="molecule type" value="Genomic_DNA"/>
</dbReference>
<dbReference type="SUPFAM" id="SSF47413">
    <property type="entry name" value="lambda repressor-like DNA-binding domains"/>
    <property type="match status" value="1"/>
</dbReference>
<feature type="domain" description="HTH cro/C1-type" evidence="1">
    <location>
        <begin position="6"/>
        <end position="64"/>
    </location>
</feature>
<evidence type="ECO:0000313" key="2">
    <source>
        <dbReference type="EMBL" id="MBA5205918.1"/>
    </source>
</evidence>
<dbReference type="AlphaFoldDB" id="A0AAW3T1B4"/>
<sequence>MLPIRLKSARLNVDLTQEKLGTLAGIEEETARSRVSQYENGIHRPTFEMMCAFAKVLNVPEGYFYTVDDKFAEMLLDLFRQYKSRSF</sequence>
<dbReference type="PROSITE" id="PS50943">
    <property type="entry name" value="HTH_CROC1"/>
    <property type="match status" value="1"/>
</dbReference>
<dbReference type="CDD" id="cd00093">
    <property type="entry name" value="HTH_XRE"/>
    <property type="match status" value="1"/>
</dbReference>
<reference evidence="2 3" key="1">
    <citation type="submission" date="2020-07" db="EMBL/GenBank/DDBJ databases">
        <title>Characterization of Pectobacterium aroidearum strains causing soft rot on Amorphophallus konjac.</title>
        <authorList>
            <person name="Xie H."/>
        </authorList>
    </citation>
    <scope>NUCLEOTIDE SEQUENCE [LARGE SCALE GENOMIC DNA]</scope>
    <source>
        <strain evidence="2 3">MY7</strain>
    </source>
</reference>
<dbReference type="Pfam" id="PF01381">
    <property type="entry name" value="HTH_3"/>
    <property type="match status" value="1"/>
</dbReference>
<protein>
    <submittedName>
        <fullName evidence="2">Helix-turn-helix transcriptional regulator</fullName>
    </submittedName>
</protein>
<dbReference type="InterPro" id="IPR001387">
    <property type="entry name" value="Cro/C1-type_HTH"/>
</dbReference>
<comment type="caution">
    <text evidence="2">The sequence shown here is derived from an EMBL/GenBank/DDBJ whole genome shotgun (WGS) entry which is preliminary data.</text>
</comment>
<dbReference type="GO" id="GO:0003677">
    <property type="term" value="F:DNA binding"/>
    <property type="evidence" value="ECO:0007669"/>
    <property type="project" value="InterPro"/>
</dbReference>
<dbReference type="Gene3D" id="1.10.260.40">
    <property type="entry name" value="lambda repressor-like DNA-binding domains"/>
    <property type="match status" value="1"/>
</dbReference>